<dbReference type="Proteomes" id="UP001154259">
    <property type="component" value="Unassembled WGS sequence"/>
</dbReference>
<comment type="caution">
    <text evidence="1">The sequence shown here is derived from an EMBL/GenBank/DDBJ whole genome shotgun (WGS) entry which is preliminary data.</text>
</comment>
<evidence type="ECO:0000313" key="4">
    <source>
        <dbReference type="Proteomes" id="UP001154259"/>
    </source>
</evidence>
<evidence type="ECO:0000313" key="2">
    <source>
        <dbReference type="EMBL" id="CAI3947441.1"/>
    </source>
</evidence>
<reference evidence="1" key="1">
    <citation type="submission" date="2022-10" db="EMBL/GenBank/DDBJ databases">
        <authorList>
            <person name="Botero Cardona J."/>
        </authorList>
    </citation>
    <scope>NUCLEOTIDE SEQUENCE</scope>
    <source>
        <strain evidence="1">LMG 31819</strain>
        <strain evidence="2">R-53529</strain>
    </source>
</reference>
<dbReference type="AlphaFoldDB" id="A0A9W4TQM1"/>
<protein>
    <submittedName>
        <fullName evidence="1">Uncharacterized protein</fullName>
    </submittedName>
</protein>
<dbReference type="EMBL" id="CAMXCS010000002">
    <property type="protein sequence ID" value="CAI3947441.1"/>
    <property type="molecule type" value="Genomic_DNA"/>
</dbReference>
<evidence type="ECO:0000313" key="1">
    <source>
        <dbReference type="EMBL" id="CAI3936037.1"/>
    </source>
</evidence>
<proteinExistence type="predicted"/>
<dbReference type="Proteomes" id="UP001154255">
    <property type="component" value="Unassembled WGS sequence"/>
</dbReference>
<organism evidence="1 3">
    <name type="scientific">Commensalibacter communis</name>
    <dbReference type="NCBI Taxonomy" id="2972786"/>
    <lineage>
        <taxon>Bacteria</taxon>
        <taxon>Pseudomonadati</taxon>
        <taxon>Pseudomonadota</taxon>
        <taxon>Alphaproteobacteria</taxon>
        <taxon>Acetobacterales</taxon>
        <taxon>Acetobacteraceae</taxon>
    </lineage>
</organism>
<accession>A0A9W4TQM1</accession>
<sequence length="103" mass="12251">MFITGHNFTIEIYKNLLLSEQDDIEFYLHYKGKVYFGWAFTIKAIYSIMEKDKHTGESANGNFFWATDMIIVREMNEKILLETINHIINKEPELIDHMFSIIK</sequence>
<name>A0A9W4TQM1_9PROT</name>
<evidence type="ECO:0000313" key="3">
    <source>
        <dbReference type="Proteomes" id="UP001154255"/>
    </source>
</evidence>
<keyword evidence="4" id="KW-1185">Reference proteome</keyword>
<dbReference type="EMBL" id="CAMXCM010000002">
    <property type="protein sequence ID" value="CAI3936037.1"/>
    <property type="molecule type" value="Genomic_DNA"/>
</dbReference>
<dbReference type="RefSeq" id="WP_271789914.1">
    <property type="nucleotide sequence ID" value="NZ_CAMXCM010000002.1"/>
</dbReference>
<gene>
    <name evidence="2" type="ORF">R53529_LOCUS1491</name>
    <name evidence="1" type="ORF">R53530_LOCUS942</name>
</gene>